<feature type="compositionally biased region" description="Basic and acidic residues" evidence="1">
    <location>
        <begin position="898"/>
        <end position="919"/>
    </location>
</feature>
<feature type="compositionally biased region" description="Low complexity" evidence="1">
    <location>
        <begin position="1153"/>
        <end position="1168"/>
    </location>
</feature>
<feature type="compositionally biased region" description="Low complexity" evidence="1">
    <location>
        <begin position="466"/>
        <end position="477"/>
    </location>
</feature>
<feature type="compositionally biased region" description="Pro residues" evidence="1">
    <location>
        <begin position="2877"/>
        <end position="2888"/>
    </location>
</feature>
<feature type="compositionally biased region" description="Basic and acidic residues" evidence="1">
    <location>
        <begin position="1221"/>
        <end position="1244"/>
    </location>
</feature>
<feature type="compositionally biased region" description="Basic and acidic residues" evidence="1">
    <location>
        <begin position="1265"/>
        <end position="1282"/>
    </location>
</feature>
<name>A0ABQ9XMC8_9EUKA</name>
<feature type="region of interest" description="Disordered" evidence="1">
    <location>
        <begin position="1917"/>
        <end position="1955"/>
    </location>
</feature>
<feature type="compositionally biased region" description="Low complexity" evidence="1">
    <location>
        <begin position="1027"/>
        <end position="1040"/>
    </location>
</feature>
<evidence type="ECO:0000313" key="3">
    <source>
        <dbReference type="Proteomes" id="UP001281761"/>
    </source>
</evidence>
<feature type="region of interest" description="Disordered" evidence="1">
    <location>
        <begin position="943"/>
        <end position="1282"/>
    </location>
</feature>
<feature type="compositionally biased region" description="Basic and acidic residues" evidence="1">
    <location>
        <begin position="943"/>
        <end position="1026"/>
    </location>
</feature>
<feature type="region of interest" description="Disordered" evidence="1">
    <location>
        <begin position="2522"/>
        <end position="2542"/>
    </location>
</feature>
<dbReference type="Proteomes" id="UP001281761">
    <property type="component" value="Unassembled WGS sequence"/>
</dbReference>
<feature type="compositionally biased region" description="Gly residues" evidence="1">
    <location>
        <begin position="1141"/>
        <end position="1152"/>
    </location>
</feature>
<feature type="compositionally biased region" description="Pro residues" evidence="1">
    <location>
        <begin position="2895"/>
        <end position="2905"/>
    </location>
</feature>
<comment type="caution">
    <text evidence="2">The sequence shown here is derived from an EMBL/GenBank/DDBJ whole genome shotgun (WGS) entry which is preliminary data.</text>
</comment>
<feature type="compositionally biased region" description="Polar residues" evidence="1">
    <location>
        <begin position="1169"/>
        <end position="1180"/>
    </location>
</feature>
<keyword evidence="3" id="KW-1185">Reference proteome</keyword>
<feature type="compositionally biased region" description="Polar residues" evidence="1">
    <location>
        <begin position="454"/>
        <end position="465"/>
    </location>
</feature>
<feature type="region of interest" description="Disordered" evidence="1">
    <location>
        <begin position="826"/>
        <end position="861"/>
    </location>
</feature>
<evidence type="ECO:0000313" key="2">
    <source>
        <dbReference type="EMBL" id="KAK2951295.1"/>
    </source>
</evidence>
<accession>A0ABQ9XMC8</accession>
<feature type="region of interest" description="Disordered" evidence="1">
    <location>
        <begin position="891"/>
        <end position="919"/>
    </location>
</feature>
<feature type="compositionally biased region" description="Polar residues" evidence="1">
    <location>
        <begin position="601"/>
        <end position="622"/>
    </location>
</feature>
<feature type="compositionally biased region" description="Polar residues" evidence="1">
    <location>
        <begin position="1247"/>
        <end position="1256"/>
    </location>
</feature>
<feature type="compositionally biased region" description="Polar residues" evidence="1">
    <location>
        <begin position="517"/>
        <end position="526"/>
    </location>
</feature>
<dbReference type="EMBL" id="JARBJD010000121">
    <property type="protein sequence ID" value="KAK2951295.1"/>
    <property type="molecule type" value="Genomic_DNA"/>
</dbReference>
<feature type="compositionally biased region" description="Pro residues" evidence="1">
    <location>
        <begin position="1938"/>
        <end position="1955"/>
    </location>
</feature>
<dbReference type="InterPro" id="IPR051144">
    <property type="entry name" value="Formin_homology_domain"/>
</dbReference>
<dbReference type="PANTHER" id="PTHR45733">
    <property type="entry name" value="FORMIN-J"/>
    <property type="match status" value="1"/>
</dbReference>
<feature type="compositionally biased region" description="Basic and acidic residues" evidence="1">
    <location>
        <begin position="528"/>
        <end position="544"/>
    </location>
</feature>
<feature type="region of interest" description="Disordered" evidence="1">
    <location>
        <begin position="365"/>
        <end position="702"/>
    </location>
</feature>
<gene>
    <name evidence="2" type="ORF">BLNAU_13782</name>
</gene>
<feature type="compositionally biased region" description="Low complexity" evidence="1">
    <location>
        <begin position="841"/>
        <end position="861"/>
    </location>
</feature>
<feature type="compositionally biased region" description="Polar residues" evidence="1">
    <location>
        <begin position="657"/>
        <end position="702"/>
    </location>
</feature>
<sequence length="3772" mass="423196">MQAFQQFIQAQQFVAVSTRSAYFYSDPAVSSKSTVIFFASLFNTQSYEPYVFVVRKDDEQTWSDIHLITRDSLPTLLASFFIPIPQSFPTSPLLDKTLLDKPESRRKAHEHFGLPRAHLEATYRHFVDGCLGHRIKISVSLFEFLSTTKFDTSFTIFENALKTALNRARSNPQDVITAIIFRQIEICIYRKKFGPNNLEILEMTINEKKDEIGMEKGKMKRVSSCPAIIRRKPRPKFNRISQEQWKKEANRMNNVITGFWKQKNSRSTRVSHTVTDNIHLRNSSKNETNKVISTTTYAVTDSSHTENELISPIPHSPPAISERHKLQSEPQKDSSIREPPPKRPPLCDNVPERRLLMGEVPMQKEEIEEGSQKYSQKPTEVNVADNRAEYETQGVVMDSQQQEAQQNLAHPQNEPHQSTDLDAPIVEIPAPAKRDDSTQATVFKQIPSLRPNPNAVQQSQTPTQKSPHMSPSLSSLHFTPHNSPSLQDSLHEQQTGLKPATPVVSAPLLPSPPPNRLSINKLSLTRPSGKEDDSLDRITDEKSSIKGTSDGSRRLYFGLDEIRQQSTSQSSSSPRPPHTPRSTHSQVSFVTRHSPPAIQTLPFNTLSPTPSHNASDSASRQLSPRAATNPLSAVFPPLPSPPKENDDLQANRLCVSPGSTSSQADMGNINSQITSTVPASSHVSTSPQPHSETGSVSESASVPSNREVIRVYQTMNLLQLQIQHYTDMFSMNLVHPLLIPQPTIQLPALPSFQTPSLYVHHLSPNITTQNSLQNSHLTQHHTFGNVDLGSYVHSKADAPIFYQPTSVVASFADNRHFVQHVPQPTIQTQLPSHPQPPFQSQPPSTQIPSQPQSQPSTHSFSLDSARTLPFVPTSHQSNHQATHNQNHVVSEQTNEQINKQERSAHRDVEEATGGEQKEEVIHQLPLLPYPPKIEKIEEMKERLDGEEGGLMEEKEMTKQMLRGDETLVEAEQKKEETRKEEEKITSVENEKKEGAGKEEAKGTTKDGSVKREDEKEGKEKNRKESDQTPQPTGSPTPSQQSERRRRKKRRKDEHLEDSLRGNVGNGSGTGNGSGGAKEEEKKSERDGKSGKTGQTHPTGRRDAMKTEWSPVPTSGSPQLPFPAPSVTIPLLTNTPHSTGVVGSGSAGVGEGGSTAPTRSSSSTSIQSSQGMTHTQQQTVPPTAGNLVPPPSGTPSVGANSGEEGGRGTTRRNSKNSKRRTGREEDGKLEAEKQDNARQGGEEGSHVQAHNSHSYTPAPTRIKFKIRLDRRGGERRERNENIEDREKSLSLLPPLSNEWYYYSILHEQLLSPDFQTEREASLMKQRETVYQKSDLNYQLYSLRRQFLSFKESTTEEKTKIIDHLRTDILHLNYYHPKKNITTWEERSTVTTADTYDTELDETPFQIDALKKLVKESHIYLPQASPEFIFHHLNFWKASSTASIVTGIPHCTHPQFLDYVKKHYSDHYAQSIQCAISKDQLEKLLSSSTEFSEYTSLVHNYLARITPDPSLITPENELPLLNQYYETIWDVADGLTSKQNQSKASLMKATLDYEWRTKNPNRKHLTTFLSLPYVSTHSTTTPGLFSRSSGASPNQDLVNAATLYNKTDDVLSTNALIEEYLNYYFAPPPPPTLRVIHPGSSSPPITAIRSHDVTIPTTPASFSTFSKYLENGFVRKIQLEALAMTDRLKNEKGKPIEIKPHEQSIISNIRDVVELKFSSQNKPRFNSTDEFELQVRVKNVERMEIRVFDINTLRFYQKNDEELALSIDLDGLSATYSHTILFPPATFPPILRHEELLQIEGLKNRNGVFIVEISGGGQSSRAMLRKGELRVMSRLTANGLAVCVFDDTGRRVKKEEVCLWIDGHPHAGKQEIRGTNEEEKAKNAELLKTELDPEEFLIPFAFRTQTKTVIVSHQPPAALIQQTTPPSQSEGPESANSGRPRPPPPITSAPSPVLPPPPFACRTTLKIPSENYRFECPIFVNREELLQFRTAHLLLRPSLWLTADDQTTLPDVSISLSVLDSFTVTATQVTGQGVVVKKTWDSLKLVDSDLLNLELMICEDLVSLDVSVDCSLRVVSNLNRIKSFNIQSNFSINAICNTQSIVGCAVRRGKRGYELHVHGRAGEPINQCKILAYFAYDAFNLNSTTQTLETDHQGLVYLGELDKVNHFTVKIKDGMKEMETTFMGGRWSDGEFCDFRPMTRSFVLAEGEGKTIPLNVNEDEAELVFLQSTTSDGKPISDVTKLIKVKTGCVILPKTLPPGDYELFEWKRGTSTKISVIEKSVDSEANPNARLVVGRRRVGEVRSSSVGIGEVTVEENGDVSVSLVNASPSTRVHAFCSTYEPVFHADRLLEFSNERNQGVYGDTVRTWEKRDNQYESGRAIGSEHQYILDRKGKDKCGNTLPAPSILAFPTVNEDTKRKDPPPKGGAAFTSRSQAYGGGSNWSSSAKKIDRTVENLLKQTEDRNVLDYLTTVPVVKTNLKVGGEGQTEQETKLVVVKGNEIKDHSVCVIVVTDTNTTLSRRVHLIPSETDKERRDRKEHEKTETEGVIPINPPLKLLEMRLMNPFNSKSHFSEISVGSAIIPQALIQPQPADQTLAEWRVGQKPYFLSAVPSLRIDNLGTAQFEVFSSVSALFHLLSSIATGVGGWRSSEEMQSFTLFKDLLGKVGDFSDSEKIKRYSQLTCTETDIMFFFHFPALFEKELLLGLSSKKEKRVVDQYILCRIREQQYLLRKQSGKSESEEEKKKSKIDLDRAEKQVRFWIDPSHFERLNALEQIFVVDAFVTILQLGGDESKREERKQEAQSIAQAFLRTINHKVTSLVRDKERDARVFDIALRAGQGLPEPEPEPEVAIEEEEMARAEDEEIPEADIPSNGRFTKSRAAPPPAPPPPPMEAPATFAAPPPPPPPPGAAPRAFMAMDEMKRGVALSHGPMKKMMVHGAVSHRLSGPVQDAKFIQVDKTKEYRESEWYKRKGEAEIQQAIPWNRFWKDFAFFLLEDAAEGEDRNTTGRKKGLGNVPFVSPNILDCYSSCAEAVCAIGVSGVGWDNDKQLRVDFQMDEGSDGGNRRGVVDGAVPGLTFVKEMNEITADEAKSQVQSSRLGIVVQELLVDPLDSECRNEDGETVKKSVPHDAVLKGKMYKCETIITNTTSASMDVQVLVQIPSGSMPGDSRFYTKTMHHHIGMHSTLFINYSFYFPSAGIFSHYPAQVSRKGKVIGVGNGLAWKEQGQKEKVVRVLERPLIKPDTDQTPKTESWLDISQGDDEDKLINFLENENIFKSEVNLQDVCWRCGEKKSFERILDALVKRGVYNNAVWSYSLRHYGPVSAIREYITKNQVSWVPLDVPFKSELFTNDPVRAQKVNLYEYRPLINPRTFWQKNEKTIPNQSLETQYKNILIFLAHGGRLNREIEKQEQKKSGKKVKTCPSVRILTNDDKIILTYYLILQERLDEACDMFDSINDSEATVGEPDLEMVLQKDYLEGFLEFNKSDPEKWKDGERLPKSRRIVAKHQNVSVGRWKDMFSEMKRQLEEVDRLYGTDQPEPEKKEEEPQSQAKDVLIDEEAAREDKRQKMLLQSQKRAPSLNVEVQRESFSLLIKQTNGTEPKVKVSCFEVDLEMLFTLRPFIKDSGEKVGIVKPSIVLWGELGGEGDAFKTEVQIPLPDHFHNRNCIFSVDYCGLTRSATLFDHTLSISMYERVGRLNVKAKETSLPLPSCYVKVYGRRGTQEPKFLKDGFTDLTGSFDYASVSMEDGSGSVGGQKLSILVVSQENGCDVVEVQAPGE</sequence>
<feature type="region of interest" description="Disordered" evidence="1">
    <location>
        <begin position="3528"/>
        <end position="3549"/>
    </location>
</feature>
<feature type="compositionally biased region" description="Low complexity" evidence="1">
    <location>
        <begin position="564"/>
        <end position="573"/>
    </location>
</feature>
<evidence type="ECO:0000256" key="1">
    <source>
        <dbReference type="SAM" id="MobiDB-lite"/>
    </source>
</evidence>
<feature type="compositionally biased region" description="Basic residues" evidence="1">
    <location>
        <begin position="1208"/>
        <end position="1220"/>
    </location>
</feature>
<feature type="compositionally biased region" description="Basic and acidic residues" evidence="1">
    <location>
        <begin position="321"/>
        <end position="341"/>
    </location>
</feature>
<feature type="region of interest" description="Disordered" evidence="1">
    <location>
        <begin position="2410"/>
        <end position="2441"/>
    </location>
</feature>
<reference evidence="2 3" key="1">
    <citation type="journal article" date="2022" name="bioRxiv">
        <title>Genomics of Preaxostyla Flagellates Illuminates Evolutionary Transitions and the Path Towards Mitochondrial Loss.</title>
        <authorList>
            <person name="Novak L.V.F."/>
            <person name="Treitli S.C."/>
            <person name="Pyrih J."/>
            <person name="Halakuc P."/>
            <person name="Pipaliya S.V."/>
            <person name="Vacek V."/>
            <person name="Brzon O."/>
            <person name="Soukal P."/>
            <person name="Eme L."/>
            <person name="Dacks J.B."/>
            <person name="Karnkowska A."/>
            <person name="Elias M."/>
            <person name="Hampl V."/>
        </authorList>
    </citation>
    <scope>NUCLEOTIDE SEQUENCE [LARGE SCALE GENOMIC DNA]</scope>
    <source>
        <strain evidence="2">NAU3</strain>
        <tissue evidence="2">Gut</tissue>
    </source>
</reference>
<feature type="compositionally biased region" description="Basic and acidic residues" evidence="1">
    <location>
        <begin position="2525"/>
        <end position="2541"/>
    </location>
</feature>
<feature type="region of interest" description="Disordered" evidence="1">
    <location>
        <begin position="2855"/>
        <end position="2905"/>
    </location>
</feature>
<feature type="compositionally biased region" description="Basic and acidic residues" evidence="1">
    <location>
        <begin position="3528"/>
        <end position="3540"/>
    </location>
</feature>
<feature type="compositionally biased region" description="Polar residues" evidence="1">
    <location>
        <begin position="480"/>
        <end position="496"/>
    </location>
</feature>
<organism evidence="2 3">
    <name type="scientific">Blattamonas nauphoetae</name>
    <dbReference type="NCBI Taxonomy" id="2049346"/>
    <lineage>
        <taxon>Eukaryota</taxon>
        <taxon>Metamonada</taxon>
        <taxon>Preaxostyla</taxon>
        <taxon>Oxymonadida</taxon>
        <taxon>Blattamonas</taxon>
    </lineage>
</organism>
<protein>
    <submittedName>
        <fullName evidence="2">Actin-binding protein</fullName>
    </submittedName>
</protein>
<feature type="compositionally biased region" description="Gly residues" evidence="1">
    <location>
        <begin position="1063"/>
        <end position="1075"/>
    </location>
</feature>
<proteinExistence type="predicted"/>
<feature type="compositionally biased region" description="Polar residues" evidence="1">
    <location>
        <begin position="398"/>
        <end position="420"/>
    </location>
</feature>
<feature type="compositionally biased region" description="Basic and acidic residues" evidence="1">
    <location>
        <begin position="1076"/>
        <end position="1089"/>
    </location>
</feature>
<feature type="compositionally biased region" description="Polar residues" evidence="1">
    <location>
        <begin position="1918"/>
        <end position="1935"/>
    </location>
</feature>
<feature type="region of interest" description="Disordered" evidence="1">
    <location>
        <begin position="300"/>
        <end position="352"/>
    </location>
</feature>